<gene>
    <name evidence="5" type="ORF">F8388_020449</name>
    <name evidence="6" type="ORF">G4B88_023330</name>
</gene>
<evidence type="ECO:0000313" key="8">
    <source>
        <dbReference type="Proteomes" id="UP000583929"/>
    </source>
</evidence>
<feature type="region of interest" description="Disordered" evidence="3">
    <location>
        <begin position="1"/>
        <end position="40"/>
    </location>
</feature>
<dbReference type="AlphaFoldDB" id="A0A7J6HZ07"/>
<evidence type="ECO:0000256" key="2">
    <source>
        <dbReference type="PROSITE-ProRule" id="PRU00176"/>
    </source>
</evidence>
<evidence type="ECO:0000313" key="5">
    <source>
        <dbReference type="EMBL" id="KAF4351888.1"/>
    </source>
</evidence>
<evidence type="ECO:0000256" key="3">
    <source>
        <dbReference type="SAM" id="MobiDB-lite"/>
    </source>
</evidence>
<comment type="caution">
    <text evidence="6">The sequence shown here is derived from an EMBL/GenBank/DDBJ whole genome shotgun (WGS) entry which is preliminary data.</text>
</comment>
<dbReference type="EMBL" id="JAATIP010000326">
    <property type="protein sequence ID" value="KAF4351888.1"/>
    <property type="molecule type" value="Genomic_DNA"/>
</dbReference>
<proteinExistence type="predicted"/>
<evidence type="ECO:0000259" key="4">
    <source>
        <dbReference type="PROSITE" id="PS50102"/>
    </source>
</evidence>
<feature type="domain" description="RRM" evidence="4">
    <location>
        <begin position="199"/>
        <end position="289"/>
    </location>
</feature>
<organism evidence="6 8">
    <name type="scientific">Cannabis sativa</name>
    <name type="common">Hemp</name>
    <name type="synonym">Marijuana</name>
    <dbReference type="NCBI Taxonomy" id="3483"/>
    <lineage>
        <taxon>Eukaryota</taxon>
        <taxon>Viridiplantae</taxon>
        <taxon>Streptophyta</taxon>
        <taxon>Embryophyta</taxon>
        <taxon>Tracheophyta</taxon>
        <taxon>Spermatophyta</taxon>
        <taxon>Magnoliopsida</taxon>
        <taxon>eudicotyledons</taxon>
        <taxon>Gunneridae</taxon>
        <taxon>Pentapetalae</taxon>
        <taxon>rosids</taxon>
        <taxon>fabids</taxon>
        <taxon>Rosales</taxon>
        <taxon>Cannabaceae</taxon>
        <taxon>Cannabis</taxon>
    </lineage>
</organism>
<dbReference type="InterPro" id="IPR012677">
    <property type="entry name" value="Nucleotide-bd_a/b_plait_sf"/>
</dbReference>
<dbReference type="Pfam" id="PF00076">
    <property type="entry name" value="RRM_1"/>
    <property type="match status" value="2"/>
</dbReference>
<protein>
    <recommendedName>
        <fullName evidence="4">RRM domain-containing protein</fullName>
    </recommendedName>
</protein>
<dbReference type="InterPro" id="IPR050886">
    <property type="entry name" value="RNA-binding_reg"/>
</dbReference>
<feature type="domain" description="RRM" evidence="4">
    <location>
        <begin position="103"/>
        <end position="170"/>
    </location>
</feature>
<keyword evidence="8" id="KW-1185">Reference proteome</keyword>
<feature type="compositionally biased region" description="Low complexity" evidence="3">
    <location>
        <begin position="282"/>
        <end position="310"/>
    </location>
</feature>
<accession>A0A7J6HZ07</accession>
<keyword evidence="1 2" id="KW-0694">RNA-binding</keyword>
<dbReference type="InterPro" id="IPR000504">
    <property type="entry name" value="RRM_dom"/>
</dbReference>
<evidence type="ECO:0000313" key="6">
    <source>
        <dbReference type="EMBL" id="KAF4400537.1"/>
    </source>
</evidence>
<name>A0A7J6HZ07_CANSA</name>
<feature type="region of interest" description="Disordered" evidence="3">
    <location>
        <begin position="274"/>
        <end position="310"/>
    </location>
</feature>
<dbReference type="GO" id="GO:0005634">
    <property type="term" value="C:nucleus"/>
    <property type="evidence" value="ECO:0007669"/>
    <property type="project" value="TreeGrafter"/>
</dbReference>
<evidence type="ECO:0000256" key="1">
    <source>
        <dbReference type="ARBA" id="ARBA00022884"/>
    </source>
</evidence>
<dbReference type="Gene3D" id="3.30.70.330">
    <property type="match status" value="2"/>
</dbReference>
<dbReference type="Proteomes" id="UP000583929">
    <property type="component" value="Unassembled WGS sequence"/>
</dbReference>
<reference evidence="7 8" key="1">
    <citation type="journal article" date="2020" name="bioRxiv">
        <title>Sequence and annotation of 42 cannabis genomes reveals extensive copy number variation in cannabinoid synthesis and pathogen resistance genes.</title>
        <authorList>
            <person name="Mckernan K.J."/>
            <person name="Helbert Y."/>
            <person name="Kane L.T."/>
            <person name="Ebling H."/>
            <person name="Zhang L."/>
            <person name="Liu B."/>
            <person name="Eaton Z."/>
            <person name="Mclaughlin S."/>
            <person name="Kingan S."/>
            <person name="Baybayan P."/>
            <person name="Concepcion G."/>
            <person name="Jordan M."/>
            <person name="Riva A."/>
            <person name="Barbazuk W."/>
            <person name="Harkins T."/>
        </authorList>
    </citation>
    <scope>NUCLEOTIDE SEQUENCE [LARGE SCALE GENOMIC DNA]</scope>
    <source>
        <strain evidence="7 8">cv. Jamaican Lion 4</strain>
        <strain evidence="6">Father</strain>
        <strain evidence="5">Mother</strain>
        <tissue evidence="6">Leaf</tissue>
    </source>
</reference>
<dbReference type="EMBL" id="JAATIQ010000017">
    <property type="protein sequence ID" value="KAF4400537.1"/>
    <property type="molecule type" value="Genomic_DNA"/>
</dbReference>
<sequence>MAPTGKTRKRTLIKKSEKGTKKKLKTKNQATPKVTIKHAEQKFQEEDFNEEVDSDESNSEKLSSLLEPYSRDQLIDLICDASLKDAAFLNRVQDIADRDVSYRKIFVHGLSWDTTRETLTAIFEPFGCIEECNVVLDKNTGKAKGYGFVLYKKRRAAIKALKNPQKRIMNRIASCQLASVGPVSGGPPAQGVISTPAPRKIYVSNVPSETDPEKLRAFFCKFGEIETGPIGFDTQTGKSRGFALFVYKTPEGLRKALQEPHKMFNGHQLHCQKATEGKNKNQSVQPQPQPQSQSQAQAQMQPQPQSQPHPMLAMAAAQNLAMFGHNPGFNPIYGRGYFVNPAAGMIPGTVNPAMMAGTLTQGLVPTSQVGQGQAGSGVVGYSGVSNGFGSIGGGSSALGSFGSNPTPQILQALQQVYPHSQFGQLAPGRVQGTGGPITGYPSYT</sequence>
<feature type="compositionally biased region" description="Basic residues" evidence="3">
    <location>
        <begin position="1"/>
        <end position="13"/>
    </location>
</feature>
<dbReference type="SMART" id="SM00360">
    <property type="entry name" value="RRM"/>
    <property type="match status" value="2"/>
</dbReference>
<dbReference type="Proteomes" id="UP000525078">
    <property type="component" value="Unassembled WGS sequence"/>
</dbReference>
<dbReference type="PANTHER" id="PTHR48024">
    <property type="entry name" value="GEO13361P1-RELATED"/>
    <property type="match status" value="1"/>
</dbReference>
<dbReference type="PANTHER" id="PTHR48024:SF9">
    <property type="entry name" value="UBP1-ASSOCIATED PROTEINS 1A-RELATED"/>
    <property type="match status" value="1"/>
</dbReference>
<dbReference type="PROSITE" id="PS50102">
    <property type="entry name" value="RRM"/>
    <property type="match status" value="2"/>
</dbReference>
<dbReference type="GO" id="GO:0003723">
    <property type="term" value="F:RNA binding"/>
    <property type="evidence" value="ECO:0007669"/>
    <property type="project" value="UniProtKB-UniRule"/>
</dbReference>
<dbReference type="InterPro" id="IPR035979">
    <property type="entry name" value="RBD_domain_sf"/>
</dbReference>
<evidence type="ECO:0000313" key="7">
    <source>
        <dbReference type="Proteomes" id="UP000525078"/>
    </source>
</evidence>
<dbReference type="SUPFAM" id="SSF54928">
    <property type="entry name" value="RNA-binding domain, RBD"/>
    <property type="match status" value="2"/>
</dbReference>